<protein>
    <submittedName>
        <fullName evidence="1">Uncharacterized protein</fullName>
    </submittedName>
</protein>
<dbReference type="Proteomes" id="UP000199664">
    <property type="component" value="Unassembled WGS sequence"/>
</dbReference>
<proteinExistence type="predicted"/>
<dbReference type="STRING" id="1036779.SAMN04515666_11912"/>
<evidence type="ECO:0000313" key="2">
    <source>
        <dbReference type="Proteomes" id="UP000199664"/>
    </source>
</evidence>
<dbReference type="EMBL" id="FOAN01000019">
    <property type="protein sequence ID" value="SEM68613.1"/>
    <property type="molecule type" value="Genomic_DNA"/>
</dbReference>
<keyword evidence="2" id="KW-1185">Reference proteome</keyword>
<organism evidence="1 2">
    <name type="scientific">Bosea lupini</name>
    <dbReference type="NCBI Taxonomy" id="1036779"/>
    <lineage>
        <taxon>Bacteria</taxon>
        <taxon>Pseudomonadati</taxon>
        <taxon>Pseudomonadota</taxon>
        <taxon>Alphaproteobacteria</taxon>
        <taxon>Hyphomicrobiales</taxon>
        <taxon>Boseaceae</taxon>
        <taxon>Bosea</taxon>
    </lineage>
</organism>
<dbReference type="AlphaFoldDB" id="A0A1H8ADI1"/>
<evidence type="ECO:0000313" key="1">
    <source>
        <dbReference type="EMBL" id="SEM68613.1"/>
    </source>
</evidence>
<accession>A0A1H8ADI1</accession>
<sequence length="67" mass="7067">MSDEMTGLVVDVDGAADSIAAELCVAEDDPGVVLLVIHSGRDQIRISGLQPAHARLVELAFNAIHED</sequence>
<gene>
    <name evidence="1" type="ORF">SAMN04515666_11912</name>
</gene>
<name>A0A1H8ADI1_9HYPH</name>
<reference evidence="2" key="1">
    <citation type="submission" date="2016-10" db="EMBL/GenBank/DDBJ databases">
        <authorList>
            <person name="Varghese N."/>
            <person name="Submissions S."/>
        </authorList>
    </citation>
    <scope>NUCLEOTIDE SEQUENCE [LARGE SCALE GENOMIC DNA]</scope>
    <source>
        <strain evidence="2">LMG 26383,CCUG 61248,R- 45681</strain>
    </source>
</reference>